<name>A0AA35X2G5_GEOBA</name>
<organism evidence="1 2">
    <name type="scientific">Geodia barretti</name>
    <name type="common">Barrett's horny sponge</name>
    <dbReference type="NCBI Taxonomy" id="519541"/>
    <lineage>
        <taxon>Eukaryota</taxon>
        <taxon>Metazoa</taxon>
        <taxon>Porifera</taxon>
        <taxon>Demospongiae</taxon>
        <taxon>Heteroscleromorpha</taxon>
        <taxon>Tetractinellida</taxon>
        <taxon>Astrophorina</taxon>
        <taxon>Geodiidae</taxon>
        <taxon>Geodia</taxon>
    </lineage>
</organism>
<feature type="non-terminal residue" evidence="1">
    <location>
        <position position="1"/>
    </location>
</feature>
<reference evidence="1" key="1">
    <citation type="submission" date="2023-03" db="EMBL/GenBank/DDBJ databases">
        <authorList>
            <person name="Steffen K."/>
            <person name="Cardenas P."/>
        </authorList>
    </citation>
    <scope>NUCLEOTIDE SEQUENCE</scope>
</reference>
<evidence type="ECO:0000313" key="1">
    <source>
        <dbReference type="EMBL" id="CAI8035575.1"/>
    </source>
</evidence>
<accession>A0AA35X2G5</accession>
<dbReference type="Proteomes" id="UP001174909">
    <property type="component" value="Unassembled WGS sequence"/>
</dbReference>
<sequence>ARDYAHQVIVAISPYLLLCKCVEQLLPHLVRRGVVASKVRSIILSQSDTEAASSLERLLNGRSREPGVEVSMVEGVYLALLDCYEESGSVWCHGMAVSGIQPVVRFKLKLPDINFDGTTTLYINTVIWCTEAWVCAALLLIAVTQYTEPLCP</sequence>
<dbReference type="EMBL" id="CASHTH010002810">
    <property type="protein sequence ID" value="CAI8035575.1"/>
    <property type="molecule type" value="Genomic_DNA"/>
</dbReference>
<gene>
    <name evidence="1" type="ORF">GBAR_LOCUS19936</name>
</gene>
<dbReference type="AlphaFoldDB" id="A0AA35X2G5"/>
<comment type="caution">
    <text evidence="1">The sequence shown here is derived from an EMBL/GenBank/DDBJ whole genome shotgun (WGS) entry which is preliminary data.</text>
</comment>
<keyword evidence="2" id="KW-1185">Reference proteome</keyword>
<evidence type="ECO:0000313" key="2">
    <source>
        <dbReference type="Proteomes" id="UP001174909"/>
    </source>
</evidence>
<proteinExistence type="predicted"/>
<protein>
    <submittedName>
        <fullName evidence="1">Uncharacterized protein</fullName>
    </submittedName>
</protein>